<accession>A0A0E9WC09</accession>
<sequence length="16" mass="1882">MYKKNGQARTKNCINI</sequence>
<dbReference type="EMBL" id="GBXM01020756">
    <property type="protein sequence ID" value="JAH87821.1"/>
    <property type="molecule type" value="Transcribed_RNA"/>
</dbReference>
<dbReference type="AlphaFoldDB" id="A0A0E9WC09"/>
<evidence type="ECO:0000313" key="1">
    <source>
        <dbReference type="EMBL" id="JAH87821.1"/>
    </source>
</evidence>
<organism evidence="1">
    <name type="scientific">Anguilla anguilla</name>
    <name type="common">European freshwater eel</name>
    <name type="synonym">Muraena anguilla</name>
    <dbReference type="NCBI Taxonomy" id="7936"/>
    <lineage>
        <taxon>Eukaryota</taxon>
        <taxon>Metazoa</taxon>
        <taxon>Chordata</taxon>
        <taxon>Craniata</taxon>
        <taxon>Vertebrata</taxon>
        <taxon>Euteleostomi</taxon>
        <taxon>Actinopterygii</taxon>
        <taxon>Neopterygii</taxon>
        <taxon>Teleostei</taxon>
        <taxon>Anguilliformes</taxon>
        <taxon>Anguillidae</taxon>
        <taxon>Anguilla</taxon>
    </lineage>
</organism>
<proteinExistence type="predicted"/>
<name>A0A0E9WC09_ANGAN</name>
<reference evidence="1" key="2">
    <citation type="journal article" date="2015" name="Fish Shellfish Immunol.">
        <title>Early steps in the European eel (Anguilla anguilla)-Vibrio vulnificus interaction in the gills: Role of the RtxA13 toxin.</title>
        <authorList>
            <person name="Callol A."/>
            <person name="Pajuelo D."/>
            <person name="Ebbesson L."/>
            <person name="Teles M."/>
            <person name="MacKenzie S."/>
            <person name="Amaro C."/>
        </authorList>
    </citation>
    <scope>NUCLEOTIDE SEQUENCE</scope>
</reference>
<reference evidence="1" key="1">
    <citation type="submission" date="2014-11" db="EMBL/GenBank/DDBJ databases">
        <authorList>
            <person name="Amaro Gonzalez C."/>
        </authorList>
    </citation>
    <scope>NUCLEOTIDE SEQUENCE</scope>
</reference>
<protein>
    <submittedName>
        <fullName evidence="1">Uncharacterized protein</fullName>
    </submittedName>
</protein>